<dbReference type="Gene3D" id="3.40.50.200">
    <property type="entry name" value="Peptidase S8/S53 domain"/>
    <property type="match status" value="1"/>
</dbReference>
<evidence type="ECO:0000256" key="1">
    <source>
        <dbReference type="ARBA" id="ARBA00011073"/>
    </source>
</evidence>
<evidence type="ECO:0000313" key="7">
    <source>
        <dbReference type="Proteomes" id="UP000245934"/>
    </source>
</evidence>
<protein>
    <recommendedName>
        <fullName evidence="5">Peptidase S8/S53 domain-containing protein</fullName>
    </recommendedName>
</protein>
<keyword evidence="3" id="KW-0378">Hydrolase</keyword>
<evidence type="ECO:0000256" key="3">
    <source>
        <dbReference type="ARBA" id="ARBA00022801"/>
    </source>
</evidence>
<dbReference type="Pfam" id="PF00082">
    <property type="entry name" value="Peptidase_S8"/>
    <property type="match status" value="1"/>
</dbReference>
<dbReference type="PANTHER" id="PTHR43806">
    <property type="entry name" value="PEPTIDASE S8"/>
    <property type="match status" value="1"/>
</dbReference>
<dbReference type="RefSeq" id="WP_109941524.1">
    <property type="nucleotide sequence ID" value="NZ_CP176366.1"/>
</dbReference>
<accession>A0A2V2MVH1</accession>
<feature type="domain" description="Peptidase S8/S53" evidence="5">
    <location>
        <begin position="53"/>
        <end position="190"/>
    </location>
</feature>
<dbReference type="InterPro" id="IPR050131">
    <property type="entry name" value="Peptidase_S8_subtilisin-like"/>
</dbReference>
<dbReference type="GO" id="GO:0006508">
    <property type="term" value="P:proteolysis"/>
    <property type="evidence" value="ECO:0007669"/>
    <property type="project" value="UniProtKB-KW"/>
</dbReference>
<dbReference type="GeneID" id="97610106"/>
<dbReference type="InterPro" id="IPR036852">
    <property type="entry name" value="Peptidase_S8/S53_dom_sf"/>
</dbReference>
<evidence type="ECO:0000313" key="6">
    <source>
        <dbReference type="EMBL" id="PWR71892.1"/>
    </source>
</evidence>
<name>A0A2V2MVH1_9EURY</name>
<dbReference type="Proteomes" id="UP000245934">
    <property type="component" value="Unassembled WGS sequence"/>
</dbReference>
<evidence type="ECO:0000259" key="5">
    <source>
        <dbReference type="Pfam" id="PF00082"/>
    </source>
</evidence>
<dbReference type="GO" id="GO:0004252">
    <property type="term" value="F:serine-type endopeptidase activity"/>
    <property type="evidence" value="ECO:0007669"/>
    <property type="project" value="InterPro"/>
</dbReference>
<comment type="similarity">
    <text evidence="1">Belongs to the peptidase S8 family.</text>
</comment>
<proteinExistence type="inferred from homology"/>
<dbReference type="AlphaFoldDB" id="A0A2V2MVH1"/>
<dbReference type="EMBL" id="QGMZ01000028">
    <property type="protein sequence ID" value="PWR71892.1"/>
    <property type="molecule type" value="Genomic_DNA"/>
</dbReference>
<organism evidence="6 7">
    <name type="scientific">Methanospirillum stamsii</name>
    <dbReference type="NCBI Taxonomy" id="1277351"/>
    <lineage>
        <taxon>Archaea</taxon>
        <taxon>Methanobacteriati</taxon>
        <taxon>Methanobacteriota</taxon>
        <taxon>Stenosarchaea group</taxon>
        <taxon>Methanomicrobia</taxon>
        <taxon>Methanomicrobiales</taxon>
        <taxon>Methanospirillaceae</taxon>
        <taxon>Methanospirillum</taxon>
    </lineage>
</organism>
<sequence length="425" mass="47066">MSSQEGKFSVFQYSPQTFTPVFADPAIFVGKSLPYIICPNSYSGLEIPYTHKFSEKPHSYVNLLKGLDWILEQHPDIVNISLGPREIPDDDPINLALLMLYLMNIPVIFAAGNNGLGGGGTLQALATHPTIISVGATDQNRKILNTSSRGYDHGPGVTVVTDGTSNSDIYPPSTSFAAPKVTGLAMYLKSYLSFVIFELCDLNKKEKWSSIITSPVIGALDTGYDSNLAFHDNLEKIYMKKEYSSIRIFRTDEEQKWYTEYSLFLRRCGIDTIHPLSPDIIKKCLEMSAKPIPEENVLSMGAGFIDVQCIDELLDCITPERLTRILFPDVLDESRNCDHMQECNQALGSLPNTQKLETIKNYIGASHRLVVARVLEGDGPHGTTVLSNISYIIPKKRGTIVEIGNGIIDGENMIVDMTKSDQQGM</sequence>
<gene>
    <name evidence="6" type="ORF">DLD82_12800</name>
</gene>
<comment type="caution">
    <text evidence="6">The sequence shown here is derived from an EMBL/GenBank/DDBJ whole genome shotgun (WGS) entry which is preliminary data.</text>
</comment>
<dbReference type="PANTHER" id="PTHR43806:SF11">
    <property type="entry name" value="CEREVISIN-RELATED"/>
    <property type="match status" value="1"/>
</dbReference>
<keyword evidence="4" id="KW-0720">Serine protease</keyword>
<evidence type="ECO:0000256" key="4">
    <source>
        <dbReference type="ARBA" id="ARBA00022825"/>
    </source>
</evidence>
<keyword evidence="2" id="KW-0645">Protease</keyword>
<dbReference type="CDD" id="cd00306">
    <property type="entry name" value="Peptidases_S8_S53"/>
    <property type="match status" value="1"/>
</dbReference>
<evidence type="ECO:0000256" key="2">
    <source>
        <dbReference type="ARBA" id="ARBA00022670"/>
    </source>
</evidence>
<reference evidence="6 7" key="1">
    <citation type="submission" date="2018-05" db="EMBL/GenBank/DDBJ databases">
        <title>Draft genome of Methanospirillum stamsii Pt1.</title>
        <authorList>
            <person name="Dueholm M.S."/>
            <person name="Nielsen P.H."/>
            <person name="Bakmann L.F."/>
            <person name="Otzen D.E."/>
        </authorList>
    </citation>
    <scope>NUCLEOTIDE SEQUENCE [LARGE SCALE GENOMIC DNA]</scope>
    <source>
        <strain evidence="6 7">Pt1</strain>
    </source>
</reference>
<keyword evidence="7" id="KW-1185">Reference proteome</keyword>
<dbReference type="InterPro" id="IPR000209">
    <property type="entry name" value="Peptidase_S8/S53_dom"/>
</dbReference>
<dbReference type="SUPFAM" id="SSF52743">
    <property type="entry name" value="Subtilisin-like"/>
    <property type="match status" value="1"/>
</dbReference>